<keyword evidence="1" id="KW-0175">Coiled coil</keyword>
<gene>
    <name evidence="3" type="ORF">PHMEG_00041085</name>
</gene>
<protein>
    <submittedName>
        <fullName evidence="3">Uncharacterized protein</fullName>
    </submittedName>
</protein>
<organism evidence="3 4">
    <name type="scientific">Phytophthora megakarya</name>
    <dbReference type="NCBI Taxonomy" id="4795"/>
    <lineage>
        <taxon>Eukaryota</taxon>
        <taxon>Sar</taxon>
        <taxon>Stramenopiles</taxon>
        <taxon>Oomycota</taxon>
        <taxon>Peronosporomycetes</taxon>
        <taxon>Peronosporales</taxon>
        <taxon>Peronosporaceae</taxon>
        <taxon>Phytophthora</taxon>
    </lineage>
</organism>
<feature type="compositionally biased region" description="Polar residues" evidence="2">
    <location>
        <begin position="195"/>
        <end position="210"/>
    </location>
</feature>
<accession>A0A225UEY7</accession>
<name>A0A225UEY7_9STRA</name>
<dbReference type="Proteomes" id="UP000198211">
    <property type="component" value="Unassembled WGS sequence"/>
</dbReference>
<evidence type="ECO:0000256" key="2">
    <source>
        <dbReference type="SAM" id="MobiDB-lite"/>
    </source>
</evidence>
<dbReference type="EMBL" id="NBNE01022221">
    <property type="protein sequence ID" value="OWY90679.1"/>
    <property type="molecule type" value="Genomic_DNA"/>
</dbReference>
<comment type="caution">
    <text evidence="3">The sequence shown here is derived from an EMBL/GenBank/DDBJ whole genome shotgun (WGS) entry which is preliminary data.</text>
</comment>
<dbReference type="AlphaFoldDB" id="A0A225UEY7"/>
<feature type="region of interest" description="Disordered" evidence="2">
    <location>
        <begin position="192"/>
        <end position="222"/>
    </location>
</feature>
<evidence type="ECO:0000256" key="1">
    <source>
        <dbReference type="SAM" id="Coils"/>
    </source>
</evidence>
<feature type="coiled-coil region" evidence="1">
    <location>
        <begin position="142"/>
        <end position="169"/>
    </location>
</feature>
<keyword evidence="4" id="KW-1185">Reference proteome</keyword>
<proteinExistence type="predicted"/>
<sequence>MEGAINEHKKTHASEWELRLDAALKSSHDTFEAATDLQAEWIERRLNAKLKAAVEAESKNLQLAQQLYLIKQTKIDSAMHVAYLQTLSKLDERFGDMSSTLECDKVALKRELHDDINSNRIKLEAKFQSQLSDFQTASSRRNSKLKQQIAQLSAAADCLNTRLSSIENQDAQENSFPCKTNADDLTIKTLDPKTNGWTSPASSAVVDNQASESDSSSQDDRHLPEGCVEFLLCENSGSGDTVILTTLNQINLGKEALLRKPQSPTITTSIKHHE</sequence>
<reference evidence="4" key="1">
    <citation type="submission" date="2017-03" db="EMBL/GenBank/DDBJ databases">
        <title>Phytopthora megakarya and P. palmivora, two closely related causual agents of cacao black pod achieved similar genome size and gene model numbers by different mechanisms.</title>
        <authorList>
            <person name="Ali S."/>
            <person name="Shao J."/>
            <person name="Larry D.J."/>
            <person name="Kronmiller B."/>
            <person name="Shen D."/>
            <person name="Strem M.D."/>
            <person name="Melnick R.L."/>
            <person name="Guiltinan M.J."/>
            <person name="Tyler B.M."/>
            <person name="Meinhardt L.W."/>
            <person name="Bailey B.A."/>
        </authorList>
    </citation>
    <scope>NUCLEOTIDE SEQUENCE [LARGE SCALE GENOMIC DNA]</scope>
    <source>
        <strain evidence="4">zdho120</strain>
    </source>
</reference>
<evidence type="ECO:0000313" key="4">
    <source>
        <dbReference type="Proteomes" id="UP000198211"/>
    </source>
</evidence>
<dbReference type="OrthoDB" id="146233at2759"/>
<evidence type="ECO:0000313" key="3">
    <source>
        <dbReference type="EMBL" id="OWY90679.1"/>
    </source>
</evidence>